<evidence type="ECO:0000313" key="4">
    <source>
        <dbReference type="EnsemblMetazoa" id="GPAI023339-PA"/>
    </source>
</evidence>
<dbReference type="Gene3D" id="3.40.50.1820">
    <property type="entry name" value="alpha/beta hydrolase"/>
    <property type="match status" value="2"/>
</dbReference>
<keyword evidence="1" id="KW-1015">Disulfide bond</keyword>
<sequence>MDTVIEITKAPLPTIGFHGYEATNLTYATSLSDYFRQMDLVSLINGLTPDPTLSVVVAKSFQLPKLQVIIVLQTVNSIRRSLRSFLNPNPKLRTISGTVIKISLGYTLLEERDAIGNLPNLGLIQGKIIKTARTEREVLQFVDVKYAESPSDKHRFKPLRPIEKIACPSVVSMKSLQTLGEISDIDDWLTMTINTPNRSNSEAPADFLEGDSVLVVLQYRIGPFGLLSTKTAEIPENAGVQFIKIFIGNFGGDAAKVTVAGQCNAELASILAFPFQLFSKEIAKEIAEKANCEVRTVRDLNRCLMDMSPMQLLDAFTDHGQDKSELSVGHIGGMHFTIDDTNGLLPEHSYNLMLKTSNSYPVMGGCPKNVGSGIVYGEEHNMQSPFKAGVSLTDEVLYLLPYPEHMKHLKPADENMSNRLVELWTSFVANGYPLGSLRSGCWPPMSTFYCPYIRLDETFSIVGNYC</sequence>
<feature type="domain" description="Carboxylesterase type B" evidence="3">
    <location>
        <begin position="379"/>
        <end position="459"/>
    </location>
</feature>
<evidence type="ECO:0000256" key="2">
    <source>
        <dbReference type="ARBA" id="ARBA00023180"/>
    </source>
</evidence>
<name>A0A1A9ZS65_GLOPL</name>
<protein>
    <recommendedName>
        <fullName evidence="3">Carboxylesterase type B domain-containing protein</fullName>
    </recommendedName>
</protein>
<dbReference type="SUPFAM" id="SSF53474">
    <property type="entry name" value="alpha/beta-Hydrolases"/>
    <property type="match status" value="1"/>
</dbReference>
<dbReference type="Pfam" id="PF00135">
    <property type="entry name" value="COesterase"/>
    <property type="match status" value="2"/>
</dbReference>
<dbReference type="VEuPathDB" id="VectorBase:GPAI023339"/>
<feature type="domain" description="Carboxylesterase type B" evidence="3">
    <location>
        <begin position="209"/>
        <end position="262"/>
    </location>
</feature>
<evidence type="ECO:0000256" key="1">
    <source>
        <dbReference type="ARBA" id="ARBA00023157"/>
    </source>
</evidence>
<dbReference type="InterPro" id="IPR029058">
    <property type="entry name" value="AB_hydrolase_fold"/>
</dbReference>
<keyword evidence="5" id="KW-1185">Reference proteome</keyword>
<proteinExistence type="predicted"/>
<dbReference type="Proteomes" id="UP000092445">
    <property type="component" value="Unassembled WGS sequence"/>
</dbReference>
<accession>A0A1A9ZS65</accession>
<dbReference type="AlphaFoldDB" id="A0A1A9ZS65"/>
<reference evidence="4" key="2">
    <citation type="submission" date="2020-05" db="UniProtKB">
        <authorList>
            <consortium name="EnsemblMetazoa"/>
        </authorList>
    </citation>
    <scope>IDENTIFICATION</scope>
    <source>
        <strain evidence="4">IAEA</strain>
    </source>
</reference>
<dbReference type="InterPro" id="IPR002018">
    <property type="entry name" value="CarbesteraseB"/>
</dbReference>
<reference evidence="5" key="1">
    <citation type="submission" date="2014-03" db="EMBL/GenBank/DDBJ databases">
        <authorList>
            <person name="Aksoy S."/>
            <person name="Warren W."/>
            <person name="Wilson R.K."/>
        </authorList>
    </citation>
    <scope>NUCLEOTIDE SEQUENCE [LARGE SCALE GENOMIC DNA]</scope>
    <source>
        <strain evidence="5">IAEA</strain>
    </source>
</reference>
<evidence type="ECO:0000313" key="5">
    <source>
        <dbReference type="Proteomes" id="UP000092445"/>
    </source>
</evidence>
<organism evidence="4 5">
    <name type="scientific">Glossina pallidipes</name>
    <name type="common">Tsetse fly</name>
    <dbReference type="NCBI Taxonomy" id="7398"/>
    <lineage>
        <taxon>Eukaryota</taxon>
        <taxon>Metazoa</taxon>
        <taxon>Ecdysozoa</taxon>
        <taxon>Arthropoda</taxon>
        <taxon>Hexapoda</taxon>
        <taxon>Insecta</taxon>
        <taxon>Pterygota</taxon>
        <taxon>Neoptera</taxon>
        <taxon>Endopterygota</taxon>
        <taxon>Diptera</taxon>
        <taxon>Brachycera</taxon>
        <taxon>Muscomorpha</taxon>
        <taxon>Hippoboscoidea</taxon>
        <taxon>Glossinidae</taxon>
        <taxon>Glossina</taxon>
    </lineage>
</organism>
<dbReference type="PANTHER" id="PTHR43142:SF12">
    <property type="entry name" value="CARBOXYLESTERASE TYPE B DOMAIN-CONTAINING PROTEIN-RELATED"/>
    <property type="match status" value="1"/>
</dbReference>
<dbReference type="EnsemblMetazoa" id="GPAI023339-RA">
    <property type="protein sequence ID" value="GPAI023339-PA"/>
    <property type="gene ID" value="GPAI023339"/>
</dbReference>
<keyword evidence="2" id="KW-0325">Glycoprotein</keyword>
<dbReference type="STRING" id="7398.A0A1A9ZS65"/>
<dbReference type="PANTHER" id="PTHR43142">
    <property type="entry name" value="CARBOXYLIC ESTER HYDROLASE"/>
    <property type="match status" value="1"/>
</dbReference>
<evidence type="ECO:0000259" key="3">
    <source>
        <dbReference type="Pfam" id="PF00135"/>
    </source>
</evidence>